<keyword evidence="10" id="KW-1207">Sterol metabolism</keyword>
<protein>
    <submittedName>
        <fullName evidence="17">3-beta-hydroxysteroid-Delta(8), Delta(7)-isomerase</fullName>
    </submittedName>
</protein>
<feature type="transmembrane region" description="Helical" evidence="14">
    <location>
        <begin position="73"/>
        <end position="94"/>
    </location>
</feature>
<name>A0ABM0K703_APLCA</name>
<keyword evidence="5" id="KW-0752">Steroid biosynthesis</keyword>
<evidence type="ECO:0000256" key="7">
    <source>
        <dbReference type="ARBA" id="ARBA00023011"/>
    </source>
</evidence>
<evidence type="ECO:0000256" key="1">
    <source>
        <dbReference type="ARBA" id="ARBA00004141"/>
    </source>
</evidence>
<evidence type="ECO:0000256" key="8">
    <source>
        <dbReference type="ARBA" id="ARBA00023098"/>
    </source>
</evidence>
<evidence type="ECO:0000256" key="3">
    <source>
        <dbReference type="ARBA" id="ARBA00022516"/>
    </source>
</evidence>
<keyword evidence="12" id="KW-0413">Isomerase</keyword>
<evidence type="ECO:0000256" key="10">
    <source>
        <dbReference type="ARBA" id="ARBA00023166"/>
    </source>
</evidence>
<accession>A0ABM0K703</accession>
<evidence type="ECO:0000313" key="17">
    <source>
        <dbReference type="RefSeq" id="XP_005110221.1"/>
    </source>
</evidence>
<reference evidence="17" key="1">
    <citation type="submission" date="2025-08" db="UniProtKB">
        <authorList>
            <consortium name="RefSeq"/>
        </authorList>
    </citation>
    <scope>IDENTIFICATION</scope>
</reference>
<keyword evidence="11" id="KW-0753">Steroid metabolism</keyword>
<evidence type="ECO:0000256" key="12">
    <source>
        <dbReference type="ARBA" id="ARBA00023235"/>
    </source>
</evidence>
<keyword evidence="7" id="KW-0756">Sterol biosynthesis</keyword>
<proteinExistence type="inferred from homology"/>
<comment type="subcellular location">
    <subcellularLocation>
        <location evidence="1">Membrane</location>
        <topology evidence="1">Multi-pass membrane protein</topology>
    </subcellularLocation>
</comment>
<comment type="similarity">
    <text evidence="2">Belongs to the EBP family.</text>
</comment>
<dbReference type="PROSITE" id="PS51751">
    <property type="entry name" value="EXPERA"/>
    <property type="match status" value="1"/>
</dbReference>
<dbReference type="Proteomes" id="UP000694888">
    <property type="component" value="Unplaced"/>
</dbReference>
<dbReference type="InterPro" id="IPR033118">
    <property type="entry name" value="EXPERA"/>
</dbReference>
<evidence type="ECO:0000256" key="11">
    <source>
        <dbReference type="ARBA" id="ARBA00023221"/>
    </source>
</evidence>
<keyword evidence="16" id="KW-1185">Reference proteome</keyword>
<organism evidence="16 17">
    <name type="scientific">Aplysia californica</name>
    <name type="common">California sea hare</name>
    <dbReference type="NCBI Taxonomy" id="6500"/>
    <lineage>
        <taxon>Eukaryota</taxon>
        <taxon>Metazoa</taxon>
        <taxon>Spiralia</taxon>
        <taxon>Lophotrochozoa</taxon>
        <taxon>Mollusca</taxon>
        <taxon>Gastropoda</taxon>
        <taxon>Heterobranchia</taxon>
        <taxon>Euthyneura</taxon>
        <taxon>Tectipleura</taxon>
        <taxon>Aplysiida</taxon>
        <taxon>Aplysioidea</taxon>
        <taxon>Aplysiidae</taxon>
        <taxon>Aplysia</taxon>
    </lineage>
</organism>
<dbReference type="PANTHER" id="PTHR14207:SF0">
    <property type="entry name" value="3-BETA-HYDROXYSTEROID-DELTA(8),DELTA(7)-ISOMERASE"/>
    <property type="match status" value="1"/>
</dbReference>
<evidence type="ECO:0000256" key="6">
    <source>
        <dbReference type="ARBA" id="ARBA00022989"/>
    </source>
</evidence>
<keyword evidence="3" id="KW-0444">Lipid biosynthesis</keyword>
<sequence length="249" mass="28377">MVAKGAKSVPESLPTELKHPYYPWDLKLPHYVPNELETTTILAVLGGCSALVVLFAWVVSGNRKEPFCFLRRLTLCWFLLCAFIHTVLEGYFAVYHATLAGHKTVLGETWKEYSMSDSRYLSSDTFTVCMESITAVIDGPLAFVTFWAFMSGSNYRYALQMILSLCQLYGDVLYFLTEIKEGFVHGPFGHPLYFCFYFVFLNSLWIVIPSCLIVDSARHIASCQTVSDFYIDEYNKKQGITNNHSKKNK</sequence>
<feature type="transmembrane region" description="Helical" evidence="14">
    <location>
        <begin position="157"/>
        <end position="176"/>
    </location>
</feature>
<feature type="transmembrane region" description="Helical" evidence="14">
    <location>
        <begin position="125"/>
        <end position="150"/>
    </location>
</feature>
<evidence type="ECO:0000256" key="9">
    <source>
        <dbReference type="ARBA" id="ARBA00023136"/>
    </source>
</evidence>
<dbReference type="RefSeq" id="XP_005110221.1">
    <property type="nucleotide sequence ID" value="XM_005110164.3"/>
</dbReference>
<keyword evidence="4 13" id="KW-0812">Transmembrane</keyword>
<evidence type="ECO:0000256" key="2">
    <source>
        <dbReference type="ARBA" id="ARBA00008337"/>
    </source>
</evidence>
<feature type="transmembrane region" description="Helical" evidence="14">
    <location>
        <begin position="41"/>
        <end position="61"/>
    </location>
</feature>
<dbReference type="PANTHER" id="PTHR14207">
    <property type="entry name" value="STEROL ISOMERASE"/>
    <property type="match status" value="1"/>
</dbReference>
<dbReference type="InterPro" id="IPR007905">
    <property type="entry name" value="EBP"/>
</dbReference>
<evidence type="ECO:0000256" key="5">
    <source>
        <dbReference type="ARBA" id="ARBA00022955"/>
    </source>
</evidence>
<evidence type="ECO:0000313" key="16">
    <source>
        <dbReference type="Proteomes" id="UP000694888"/>
    </source>
</evidence>
<feature type="domain" description="EXPERA" evidence="15">
    <location>
        <begin position="70"/>
        <end position="213"/>
    </location>
</feature>
<gene>
    <name evidence="17" type="primary">LOC101863062</name>
</gene>
<evidence type="ECO:0000259" key="15">
    <source>
        <dbReference type="PROSITE" id="PS51751"/>
    </source>
</evidence>
<keyword evidence="9 13" id="KW-0472">Membrane</keyword>
<keyword evidence="8" id="KW-0443">Lipid metabolism</keyword>
<evidence type="ECO:0000256" key="4">
    <source>
        <dbReference type="ARBA" id="ARBA00022692"/>
    </source>
</evidence>
<dbReference type="Pfam" id="PF05241">
    <property type="entry name" value="EBP"/>
    <property type="match status" value="1"/>
</dbReference>
<keyword evidence="6 13" id="KW-1133">Transmembrane helix</keyword>
<feature type="transmembrane region" description="Helical" evidence="14">
    <location>
        <begin position="188"/>
        <end position="208"/>
    </location>
</feature>
<dbReference type="GeneID" id="101863062"/>
<evidence type="ECO:0000256" key="14">
    <source>
        <dbReference type="SAM" id="Phobius"/>
    </source>
</evidence>
<evidence type="ECO:0000256" key="13">
    <source>
        <dbReference type="PROSITE-ProRule" id="PRU01087"/>
    </source>
</evidence>